<dbReference type="SMART" id="SM00369">
    <property type="entry name" value="LRR_TYP"/>
    <property type="match status" value="2"/>
</dbReference>
<evidence type="ECO:0000256" key="5">
    <source>
        <dbReference type="ARBA" id="ARBA00024196"/>
    </source>
</evidence>
<keyword evidence="4" id="KW-0539">Nucleus</keyword>
<dbReference type="PROSITE" id="PS51450">
    <property type="entry name" value="LRR"/>
    <property type="match status" value="3"/>
</dbReference>
<dbReference type="PANTHER" id="PTHR10552">
    <property type="entry name" value="U2 SMALL NUCLEAR RIBONUCLEOPROTEIN A"/>
    <property type="match status" value="1"/>
</dbReference>
<proteinExistence type="inferred from homology"/>
<accession>A0A061D9T8</accession>
<dbReference type="AlphaFoldDB" id="A0A061D9T8"/>
<keyword evidence="3" id="KW-0677">Repeat</keyword>
<dbReference type="GeneID" id="24564220"/>
<dbReference type="Pfam" id="PF14580">
    <property type="entry name" value="LRR_9"/>
    <property type="match status" value="1"/>
</dbReference>
<dbReference type="InterPro" id="IPR003591">
    <property type="entry name" value="Leu-rich_rpt_typical-subtyp"/>
</dbReference>
<dbReference type="GO" id="GO:0030620">
    <property type="term" value="F:U2 snRNA binding"/>
    <property type="evidence" value="ECO:0007669"/>
    <property type="project" value="InterPro"/>
</dbReference>
<dbReference type="STRING" id="5866.A0A061D9T8"/>
<keyword evidence="6" id="KW-0687">Ribonucleoprotein</keyword>
<dbReference type="OrthoDB" id="433501at2759"/>
<name>A0A061D9T8_BABBI</name>
<dbReference type="GO" id="GO:1990904">
    <property type="term" value="C:ribonucleoprotein complex"/>
    <property type="evidence" value="ECO:0007669"/>
    <property type="project" value="UniProtKB-KW"/>
</dbReference>
<protein>
    <submittedName>
        <fullName evidence="6">U2 small nuclear ribonucleoprotein A', putative</fullName>
    </submittedName>
</protein>
<dbReference type="VEuPathDB" id="PiroplasmaDB:BBBOND_0208330"/>
<evidence type="ECO:0000256" key="3">
    <source>
        <dbReference type="ARBA" id="ARBA00022737"/>
    </source>
</evidence>
<sequence>MELKSEQIAQGRQSLSPGGDRTISLRDLRVTAIANLGVTRDGYDCIDLSNNEIRKLDNIPLLPRLRTLVLAGNRISKISDTLGDSVPNLSSLVLAGNNIAQLSDLSPLFKLIKLERVSLLDNPVIAVPRFTEYMVFRLPSLRYLNFCKVAQKDRRSAAEFFRTEEGLSLLREHGYDPFASLGGVKERADVLAMMEKTTDVGSLLELEKRLMQPESGVPSAI</sequence>
<dbReference type="RefSeq" id="XP_012767865.1">
    <property type="nucleotide sequence ID" value="XM_012912411.1"/>
</dbReference>
<keyword evidence="2" id="KW-0433">Leucine-rich repeat</keyword>
<dbReference type="EMBL" id="LK391708">
    <property type="protein sequence ID" value="CDR95679.1"/>
    <property type="molecule type" value="Genomic_DNA"/>
</dbReference>
<dbReference type="InterPro" id="IPR044640">
    <property type="entry name" value="RU2A"/>
</dbReference>
<evidence type="ECO:0000256" key="1">
    <source>
        <dbReference type="ARBA" id="ARBA00004123"/>
    </source>
</evidence>
<dbReference type="Gene3D" id="3.80.10.10">
    <property type="entry name" value="Ribonuclease Inhibitor"/>
    <property type="match status" value="1"/>
</dbReference>
<dbReference type="InterPro" id="IPR032675">
    <property type="entry name" value="LRR_dom_sf"/>
</dbReference>
<reference evidence="7" key="1">
    <citation type="submission" date="2014-06" db="EMBL/GenBank/DDBJ databases">
        <authorList>
            <person name="Aslett M."/>
            <person name="De Silva N."/>
        </authorList>
    </citation>
    <scope>NUCLEOTIDE SEQUENCE [LARGE SCALE GENOMIC DNA]</scope>
    <source>
        <strain evidence="7">Bond</strain>
    </source>
</reference>
<dbReference type="PANTHER" id="PTHR10552:SF6">
    <property type="entry name" value="U2 SMALL NUCLEAR RIBONUCLEOPROTEIN A"/>
    <property type="match status" value="1"/>
</dbReference>
<dbReference type="KEGG" id="bbig:BBBOND_0208330"/>
<dbReference type="Proteomes" id="UP000033188">
    <property type="component" value="Chromosome 2"/>
</dbReference>
<comment type="subcellular location">
    <subcellularLocation>
        <location evidence="1">Nucleus</location>
    </subcellularLocation>
</comment>
<gene>
    <name evidence="6" type="ORF">BBBOND_0208330</name>
</gene>
<organism evidence="6 7">
    <name type="scientific">Babesia bigemina</name>
    <dbReference type="NCBI Taxonomy" id="5866"/>
    <lineage>
        <taxon>Eukaryota</taxon>
        <taxon>Sar</taxon>
        <taxon>Alveolata</taxon>
        <taxon>Apicomplexa</taxon>
        <taxon>Aconoidasida</taxon>
        <taxon>Piroplasmida</taxon>
        <taxon>Babesiidae</taxon>
        <taxon>Babesia</taxon>
    </lineage>
</organism>
<evidence type="ECO:0000313" key="7">
    <source>
        <dbReference type="Proteomes" id="UP000033188"/>
    </source>
</evidence>
<evidence type="ECO:0000256" key="4">
    <source>
        <dbReference type="ARBA" id="ARBA00023242"/>
    </source>
</evidence>
<comment type="similarity">
    <text evidence="5">Belongs to the U2 small nuclear ribonucleoprotein A family.</text>
</comment>
<dbReference type="GO" id="GO:0000398">
    <property type="term" value="P:mRNA splicing, via spliceosome"/>
    <property type="evidence" value="ECO:0007669"/>
    <property type="project" value="InterPro"/>
</dbReference>
<evidence type="ECO:0000313" key="6">
    <source>
        <dbReference type="EMBL" id="CDR95679.1"/>
    </source>
</evidence>
<dbReference type="GO" id="GO:0005634">
    <property type="term" value="C:nucleus"/>
    <property type="evidence" value="ECO:0007669"/>
    <property type="project" value="UniProtKB-SubCell"/>
</dbReference>
<keyword evidence="7" id="KW-1185">Reference proteome</keyword>
<dbReference type="InterPro" id="IPR001611">
    <property type="entry name" value="Leu-rich_rpt"/>
</dbReference>
<evidence type="ECO:0000256" key="2">
    <source>
        <dbReference type="ARBA" id="ARBA00022614"/>
    </source>
</evidence>
<dbReference type="SUPFAM" id="SSF52058">
    <property type="entry name" value="L domain-like"/>
    <property type="match status" value="1"/>
</dbReference>
<dbReference type="OMA" id="PNYREYM"/>